<organism evidence="2 3">
    <name type="scientific">Rhodoferax koreensis</name>
    <dbReference type="NCBI Taxonomy" id="1842727"/>
    <lineage>
        <taxon>Bacteria</taxon>
        <taxon>Pseudomonadati</taxon>
        <taxon>Pseudomonadota</taxon>
        <taxon>Betaproteobacteria</taxon>
        <taxon>Burkholderiales</taxon>
        <taxon>Comamonadaceae</taxon>
        <taxon>Rhodoferax</taxon>
    </lineage>
</organism>
<dbReference type="Proteomes" id="UP000186609">
    <property type="component" value="Chromosome"/>
</dbReference>
<dbReference type="InterPro" id="IPR047589">
    <property type="entry name" value="DUF11_rpt"/>
</dbReference>
<evidence type="ECO:0000259" key="1">
    <source>
        <dbReference type="Pfam" id="PF01345"/>
    </source>
</evidence>
<dbReference type="OrthoDB" id="5400913at2"/>
<accession>A0A1P8JTG8</accession>
<evidence type="ECO:0000313" key="2">
    <source>
        <dbReference type="EMBL" id="APW37046.1"/>
    </source>
</evidence>
<name>A0A1P8JTG8_9BURK</name>
<sequence>MVKTASPPGAVQVGQVVTYTIVATNNGPAAAHGAKLTDTPVGLNCQIPSATATCTATAGASCPSATVPVASLTGSGITLPAFPNGGSVTLAMQCTVLP</sequence>
<dbReference type="KEGG" id="rhy:RD110_07425"/>
<proteinExistence type="predicted"/>
<keyword evidence="3" id="KW-1185">Reference proteome</keyword>
<dbReference type="Pfam" id="PF01345">
    <property type="entry name" value="DUF11"/>
    <property type="match status" value="1"/>
</dbReference>
<gene>
    <name evidence="2" type="ORF">RD110_07425</name>
</gene>
<dbReference type="AlphaFoldDB" id="A0A1P8JTG8"/>
<dbReference type="InterPro" id="IPR001434">
    <property type="entry name" value="OmcB-like_DUF11"/>
</dbReference>
<protein>
    <recommendedName>
        <fullName evidence="1">DUF11 domain-containing protein</fullName>
    </recommendedName>
</protein>
<evidence type="ECO:0000313" key="3">
    <source>
        <dbReference type="Proteomes" id="UP000186609"/>
    </source>
</evidence>
<dbReference type="NCBIfam" id="TIGR01451">
    <property type="entry name" value="B_ant_repeat"/>
    <property type="match status" value="1"/>
</dbReference>
<dbReference type="RefSeq" id="WP_076198137.1">
    <property type="nucleotide sequence ID" value="NZ_CP019236.1"/>
</dbReference>
<feature type="domain" description="DUF11" evidence="1">
    <location>
        <begin position="3"/>
        <end position="96"/>
    </location>
</feature>
<dbReference type="STRING" id="1842727.RD110_07425"/>
<reference evidence="2 3" key="1">
    <citation type="submission" date="2017-01" db="EMBL/GenBank/DDBJ databases">
        <authorList>
            <person name="Mah S.A."/>
            <person name="Swanson W.J."/>
            <person name="Moy G.W."/>
            <person name="Vacquier V.D."/>
        </authorList>
    </citation>
    <scope>NUCLEOTIDE SEQUENCE [LARGE SCALE GENOMIC DNA]</scope>
    <source>
        <strain evidence="2 3">DCY110</strain>
    </source>
</reference>
<dbReference type="EMBL" id="CP019236">
    <property type="protein sequence ID" value="APW37046.1"/>
    <property type="molecule type" value="Genomic_DNA"/>
</dbReference>